<dbReference type="Pfam" id="PF00460">
    <property type="entry name" value="Flg_bb_rod"/>
    <property type="match status" value="1"/>
</dbReference>
<accession>A0A7U3YNB9</accession>
<name>A0A7U3YNB9_DESPD</name>
<evidence type="ECO:0000259" key="8">
    <source>
        <dbReference type="Pfam" id="PF00460"/>
    </source>
</evidence>
<dbReference type="KEGG" id="dpr:Despr_2254"/>
<feature type="domain" description="Flagellar hook-associated protein FlgK helical" evidence="10">
    <location>
        <begin position="95"/>
        <end position="324"/>
    </location>
</feature>
<evidence type="ECO:0000256" key="5">
    <source>
        <dbReference type="ARBA" id="ARBA00022525"/>
    </source>
</evidence>
<evidence type="ECO:0000256" key="2">
    <source>
        <dbReference type="ARBA" id="ARBA00004613"/>
    </source>
</evidence>
<reference evidence="11 12" key="1">
    <citation type="journal article" date="2011" name="Stand. Genomic Sci.">
        <title>Complete genome sequence of Desulfobulbus propionicus type strain (1pr3).</title>
        <authorList>
            <person name="Pagani I."/>
            <person name="Lapidus A."/>
            <person name="Nolan M."/>
            <person name="Lucas S."/>
            <person name="Hammon N."/>
            <person name="Deshpande S."/>
            <person name="Cheng J.F."/>
            <person name="Chertkov O."/>
            <person name="Davenport K."/>
            <person name="Tapia R."/>
            <person name="Han C."/>
            <person name="Goodwin L."/>
            <person name="Pitluck S."/>
            <person name="Liolios K."/>
            <person name="Mavromatis K."/>
            <person name="Ivanova N."/>
            <person name="Mikhailova N."/>
            <person name="Pati A."/>
            <person name="Chen A."/>
            <person name="Palaniappan K."/>
            <person name="Land M."/>
            <person name="Hauser L."/>
            <person name="Chang Y.J."/>
            <person name="Jeffries C.D."/>
            <person name="Detter J.C."/>
            <person name="Brambilla E."/>
            <person name="Kannan K.P."/>
            <person name="Djao O.D."/>
            <person name="Rohde M."/>
            <person name="Pukall R."/>
            <person name="Spring S."/>
            <person name="Goker M."/>
            <person name="Sikorski J."/>
            <person name="Woyke T."/>
            <person name="Bristow J."/>
            <person name="Eisen J.A."/>
            <person name="Markowitz V."/>
            <person name="Hugenholtz P."/>
            <person name="Kyrpides N.C."/>
            <person name="Klenk H.P."/>
        </authorList>
    </citation>
    <scope>NUCLEOTIDE SEQUENCE [LARGE SCALE GENOMIC DNA]</scope>
    <source>
        <strain evidence="12">ATCC 33891 / DSM 2032 / 1pr3</strain>
    </source>
</reference>
<dbReference type="InterPro" id="IPR002371">
    <property type="entry name" value="FlgK"/>
</dbReference>
<evidence type="ECO:0000259" key="10">
    <source>
        <dbReference type="Pfam" id="PF22638"/>
    </source>
</evidence>
<evidence type="ECO:0000313" key="12">
    <source>
        <dbReference type="Proteomes" id="UP000006365"/>
    </source>
</evidence>
<keyword evidence="6 7" id="KW-0975">Bacterial flagellum</keyword>
<dbReference type="PANTHER" id="PTHR30033">
    <property type="entry name" value="FLAGELLAR HOOK-ASSOCIATED PROTEIN 1"/>
    <property type="match status" value="1"/>
</dbReference>
<dbReference type="Proteomes" id="UP000006365">
    <property type="component" value="Chromosome"/>
</dbReference>
<gene>
    <name evidence="7" type="primary">flgK</name>
    <name evidence="11" type="ordered locus">Despr_2254</name>
</gene>
<keyword evidence="11" id="KW-0966">Cell projection</keyword>
<dbReference type="GO" id="GO:0005198">
    <property type="term" value="F:structural molecule activity"/>
    <property type="evidence" value="ECO:0007669"/>
    <property type="project" value="UniProtKB-UniRule"/>
</dbReference>
<dbReference type="PANTHER" id="PTHR30033:SF1">
    <property type="entry name" value="FLAGELLAR HOOK-ASSOCIATED PROTEIN 1"/>
    <property type="match status" value="1"/>
</dbReference>
<evidence type="ECO:0000256" key="6">
    <source>
        <dbReference type="ARBA" id="ARBA00023143"/>
    </source>
</evidence>
<dbReference type="RefSeq" id="WP_015724936.1">
    <property type="nucleotide sequence ID" value="NC_014972.1"/>
</dbReference>
<dbReference type="NCBIfam" id="TIGR02492">
    <property type="entry name" value="flgK_ends"/>
    <property type="match status" value="1"/>
</dbReference>
<evidence type="ECO:0000256" key="1">
    <source>
        <dbReference type="ARBA" id="ARBA00004365"/>
    </source>
</evidence>
<evidence type="ECO:0000256" key="3">
    <source>
        <dbReference type="ARBA" id="ARBA00009677"/>
    </source>
</evidence>
<feature type="domain" description="Flagellar basal-body/hook protein C-terminal" evidence="9">
    <location>
        <begin position="425"/>
        <end position="463"/>
    </location>
</feature>
<dbReference type="InterPro" id="IPR001444">
    <property type="entry name" value="Flag_bb_rod_N"/>
</dbReference>
<organism evidence="11 12">
    <name type="scientific">Desulfobulbus propionicus (strain ATCC 33891 / DSM 2032 / VKM B-1956 / 1pr3)</name>
    <dbReference type="NCBI Taxonomy" id="577650"/>
    <lineage>
        <taxon>Bacteria</taxon>
        <taxon>Pseudomonadati</taxon>
        <taxon>Thermodesulfobacteriota</taxon>
        <taxon>Desulfobulbia</taxon>
        <taxon>Desulfobulbales</taxon>
        <taxon>Desulfobulbaceae</taxon>
        <taxon>Desulfobulbus</taxon>
    </lineage>
</organism>
<dbReference type="EMBL" id="CP002364">
    <property type="protein sequence ID" value="ADW18398.1"/>
    <property type="molecule type" value="Genomic_DNA"/>
</dbReference>
<dbReference type="SUPFAM" id="SSF64518">
    <property type="entry name" value="Phase 1 flagellin"/>
    <property type="match status" value="1"/>
</dbReference>
<comment type="similarity">
    <text evidence="3 7">Belongs to the flagella basal body rod proteins family.</text>
</comment>
<evidence type="ECO:0000256" key="7">
    <source>
        <dbReference type="RuleBase" id="RU362065"/>
    </source>
</evidence>
<keyword evidence="11" id="KW-0969">Cilium</keyword>
<keyword evidence="11" id="KW-0282">Flagellum</keyword>
<protein>
    <recommendedName>
        <fullName evidence="4 7">Flagellar hook-associated protein 1</fullName>
        <shortName evidence="7">HAP1</shortName>
    </recommendedName>
</protein>
<dbReference type="GO" id="GO:0005576">
    <property type="term" value="C:extracellular region"/>
    <property type="evidence" value="ECO:0007669"/>
    <property type="project" value="UniProtKB-SubCell"/>
</dbReference>
<evidence type="ECO:0000313" key="11">
    <source>
        <dbReference type="EMBL" id="ADW18398.1"/>
    </source>
</evidence>
<dbReference type="InterPro" id="IPR053927">
    <property type="entry name" value="FlgK_helical"/>
</dbReference>
<sequence>MTSLLNALNAGKTSLLTNQKSIEIVGNNIANVNTEGYSRQRAELMQIPAVNFGDFFVGQGVTVSNVSRDYSVFINRQLQEKSIEYGEETGKSDSLAELERIFNVTEDNLASDINDFFDAWQELTANPSGQVERDVVIQRGNLLGEAFRSITDELDTVEQNMNTAIIAEVEYLNEKIAEIAKLNDRINLVEISGQTANAARDQRDLIIKDLSQTLGIQTYTDNRGMLCVQLPGGMPLVQGTMASTVKTVTVGTDVNLQLETVGVTLDIGLNNLGGKFKGMFEMRDVFIDNLRSDLNTLAIDLTSAVNAEHVTGYGSNGLSGYLFFNDISALPPGEIASRNVLVAITDTTQVAAAGNPSAAPGDNETALRIAQLEVTHKVGTTNDTFDNFFSQMVATVGIEAARNDLALQGAQDAAVQLQNLRDGYSGVSLEEEMIDLIQYQRGFESSAKFLATVDEMMNALLQLKG</sequence>
<dbReference type="GO" id="GO:0044780">
    <property type="term" value="P:bacterial-type flagellum assembly"/>
    <property type="evidence" value="ECO:0007669"/>
    <property type="project" value="InterPro"/>
</dbReference>
<dbReference type="AlphaFoldDB" id="A0A7U3YNB9"/>
<dbReference type="PRINTS" id="PR01005">
    <property type="entry name" value="FLGHOOKAP1"/>
</dbReference>
<evidence type="ECO:0000259" key="9">
    <source>
        <dbReference type="Pfam" id="PF06429"/>
    </source>
</evidence>
<keyword evidence="5 7" id="KW-0964">Secreted</keyword>
<dbReference type="InterPro" id="IPR010930">
    <property type="entry name" value="Flg_bb/hook_C_dom"/>
</dbReference>
<comment type="subcellular location">
    <subcellularLocation>
        <location evidence="1 7">Bacterial flagellum</location>
    </subcellularLocation>
    <subcellularLocation>
        <location evidence="2 7">Secreted</location>
    </subcellularLocation>
</comment>
<dbReference type="GO" id="GO:0009424">
    <property type="term" value="C:bacterial-type flagellum hook"/>
    <property type="evidence" value="ECO:0007669"/>
    <property type="project" value="UniProtKB-UniRule"/>
</dbReference>
<proteinExistence type="inferred from homology"/>
<feature type="domain" description="Flagellar basal body rod protein N-terminal" evidence="8">
    <location>
        <begin position="14"/>
        <end position="37"/>
    </location>
</feature>
<dbReference type="Pfam" id="PF22638">
    <property type="entry name" value="FlgK_D1"/>
    <property type="match status" value="1"/>
</dbReference>
<dbReference type="Pfam" id="PF06429">
    <property type="entry name" value="Flg_bbr_C"/>
    <property type="match status" value="1"/>
</dbReference>
<keyword evidence="12" id="KW-1185">Reference proteome</keyword>
<evidence type="ECO:0000256" key="4">
    <source>
        <dbReference type="ARBA" id="ARBA00016244"/>
    </source>
</evidence>